<evidence type="ECO:0000313" key="15">
    <source>
        <dbReference type="Proteomes" id="UP001157034"/>
    </source>
</evidence>
<feature type="transmembrane region" description="Helical" evidence="13">
    <location>
        <begin position="210"/>
        <end position="232"/>
    </location>
</feature>
<feature type="transmembrane region" description="Helical" evidence="13">
    <location>
        <begin position="174"/>
        <end position="198"/>
    </location>
</feature>
<dbReference type="Proteomes" id="UP001157034">
    <property type="component" value="Unassembled WGS sequence"/>
</dbReference>
<evidence type="ECO:0000256" key="7">
    <source>
        <dbReference type="ARBA" id="ARBA00022958"/>
    </source>
</evidence>
<evidence type="ECO:0000256" key="8">
    <source>
        <dbReference type="ARBA" id="ARBA00022989"/>
    </source>
</evidence>
<evidence type="ECO:0000256" key="6">
    <source>
        <dbReference type="ARBA" id="ARBA00022826"/>
    </source>
</evidence>
<organism evidence="14 15">
    <name type="scientific">Pseudolysinimonas kribbensis</name>
    <dbReference type="NCBI Taxonomy" id="433641"/>
    <lineage>
        <taxon>Bacteria</taxon>
        <taxon>Bacillati</taxon>
        <taxon>Actinomycetota</taxon>
        <taxon>Actinomycetes</taxon>
        <taxon>Micrococcales</taxon>
        <taxon>Microbacteriaceae</taxon>
        <taxon>Pseudolysinimonas</taxon>
    </lineage>
</organism>
<dbReference type="InterPro" id="IPR010617">
    <property type="entry name" value="TMEM175-like"/>
</dbReference>
<evidence type="ECO:0000256" key="11">
    <source>
        <dbReference type="ARBA" id="ARBA00023303"/>
    </source>
</evidence>
<keyword evidence="15" id="KW-1185">Reference proteome</keyword>
<keyword evidence="4" id="KW-0633">Potassium transport</keyword>
<gene>
    <name evidence="14" type="ORF">GCM10025881_29110</name>
</gene>
<evidence type="ECO:0000256" key="12">
    <source>
        <dbReference type="ARBA" id="ARBA00034430"/>
    </source>
</evidence>
<keyword evidence="3" id="KW-0813">Transport</keyword>
<keyword evidence="8 13" id="KW-1133">Transmembrane helix</keyword>
<keyword evidence="9" id="KW-0406">Ion transport</keyword>
<feature type="transmembrane region" description="Helical" evidence="13">
    <location>
        <begin position="142"/>
        <end position="162"/>
    </location>
</feature>
<comment type="similarity">
    <text evidence="2">Belongs to the TMEM175 family.</text>
</comment>
<feature type="transmembrane region" description="Helical" evidence="13">
    <location>
        <begin position="113"/>
        <end position="130"/>
    </location>
</feature>
<evidence type="ECO:0008006" key="16">
    <source>
        <dbReference type="Google" id="ProtNLM"/>
    </source>
</evidence>
<keyword evidence="11" id="KW-0407">Ion channel</keyword>
<feature type="transmembrane region" description="Helical" evidence="13">
    <location>
        <begin position="244"/>
        <end position="262"/>
    </location>
</feature>
<evidence type="ECO:0000256" key="2">
    <source>
        <dbReference type="ARBA" id="ARBA00006920"/>
    </source>
</evidence>
<evidence type="ECO:0000256" key="13">
    <source>
        <dbReference type="SAM" id="Phobius"/>
    </source>
</evidence>
<comment type="subcellular location">
    <subcellularLocation>
        <location evidence="1">Membrane</location>
        <topology evidence="1">Multi-pass membrane protein</topology>
    </subcellularLocation>
</comment>
<keyword evidence="5 13" id="KW-0812">Transmembrane</keyword>
<evidence type="ECO:0000256" key="9">
    <source>
        <dbReference type="ARBA" id="ARBA00023065"/>
    </source>
</evidence>
<dbReference type="PANTHER" id="PTHR31462:SF5">
    <property type="entry name" value="ENDOSOMAL_LYSOSOMAL PROTON CHANNEL TMEM175"/>
    <property type="match status" value="1"/>
</dbReference>
<keyword evidence="10 13" id="KW-0472">Membrane</keyword>
<evidence type="ECO:0000313" key="14">
    <source>
        <dbReference type="EMBL" id="GMA96087.1"/>
    </source>
</evidence>
<accession>A0ABQ6K649</accession>
<protein>
    <recommendedName>
        <fullName evidence="16">DUF1211 domain-containing protein</fullName>
    </recommendedName>
</protein>
<keyword evidence="7" id="KW-0630">Potassium</keyword>
<dbReference type="Pfam" id="PF06736">
    <property type="entry name" value="TMEM175"/>
    <property type="match status" value="1"/>
</dbReference>
<evidence type="ECO:0000256" key="10">
    <source>
        <dbReference type="ARBA" id="ARBA00023136"/>
    </source>
</evidence>
<evidence type="ECO:0000256" key="4">
    <source>
        <dbReference type="ARBA" id="ARBA00022538"/>
    </source>
</evidence>
<proteinExistence type="inferred from homology"/>
<evidence type="ECO:0000256" key="3">
    <source>
        <dbReference type="ARBA" id="ARBA00022448"/>
    </source>
</evidence>
<comment type="caution">
    <text evidence="14">The sequence shown here is derived from an EMBL/GenBank/DDBJ whole genome shotgun (WGS) entry which is preliminary data.</text>
</comment>
<keyword evidence="6" id="KW-0631">Potassium channel</keyword>
<feature type="transmembrane region" description="Helical" evidence="13">
    <location>
        <begin position="75"/>
        <end position="93"/>
    </location>
</feature>
<reference evidence="15" key="1">
    <citation type="journal article" date="2019" name="Int. J. Syst. Evol. Microbiol.">
        <title>The Global Catalogue of Microorganisms (GCM) 10K type strain sequencing project: providing services to taxonomists for standard genome sequencing and annotation.</title>
        <authorList>
            <consortium name="The Broad Institute Genomics Platform"/>
            <consortium name="The Broad Institute Genome Sequencing Center for Infectious Disease"/>
            <person name="Wu L."/>
            <person name="Ma J."/>
        </authorList>
    </citation>
    <scope>NUCLEOTIDE SEQUENCE [LARGE SCALE GENOMIC DNA]</scope>
    <source>
        <strain evidence="15">NBRC 108894</strain>
    </source>
</reference>
<dbReference type="PANTHER" id="PTHR31462">
    <property type="entry name" value="ENDOSOMAL/LYSOSOMAL POTASSIUM CHANNEL TMEM175"/>
    <property type="match status" value="1"/>
</dbReference>
<evidence type="ECO:0000256" key="5">
    <source>
        <dbReference type="ARBA" id="ARBA00022692"/>
    </source>
</evidence>
<evidence type="ECO:0000256" key="1">
    <source>
        <dbReference type="ARBA" id="ARBA00004141"/>
    </source>
</evidence>
<sequence length="276" mass="30694">MTTTLPMNATAIMAAMGETVRTRIAPACVAPPTSRSRYGALVDEPEDRAAPADETVAHKQRRLFARGRDTGRIEYFSDAVIAIAMTLLVLDIHVEVKAGENVFEAVGRDWEQFFAYALSFLVIGINWMFHHRRFRVIVRYDTTLVWLNLVFLLFIALVPFPTSLLADRAPNPQVITLYAGMVAILGLLGAATWSYAYRAGLMSETIDRPLFLYILGNNLVSPLVFGLSIPLAYVLQALDVDPAWAMWFWLFNSLGGIAWTRLRGDTRVGPRGAAVD</sequence>
<name>A0ABQ6K649_9MICO</name>
<comment type="catalytic activity">
    <reaction evidence="12">
        <text>K(+)(in) = K(+)(out)</text>
        <dbReference type="Rhea" id="RHEA:29463"/>
        <dbReference type="ChEBI" id="CHEBI:29103"/>
    </reaction>
</comment>
<dbReference type="EMBL" id="BSVB01000001">
    <property type="protein sequence ID" value="GMA96087.1"/>
    <property type="molecule type" value="Genomic_DNA"/>
</dbReference>